<name>A0A1E5H4I3_9ENTE</name>
<dbReference type="Pfam" id="PF05636">
    <property type="entry name" value="HIGH_NTase1"/>
    <property type="match status" value="1"/>
</dbReference>
<dbReference type="GO" id="GO:0006400">
    <property type="term" value="P:tRNA modification"/>
    <property type="evidence" value="ECO:0007669"/>
    <property type="project" value="UniProtKB-UniRule"/>
</dbReference>
<accession>A0A1E5H4I3</accession>
<evidence type="ECO:0000313" key="4">
    <source>
        <dbReference type="EMBL" id="OEG19879.1"/>
    </source>
</evidence>
<organism evidence="4 5">
    <name type="scientific">Enterococcus termitis</name>
    <dbReference type="NCBI Taxonomy" id="332950"/>
    <lineage>
        <taxon>Bacteria</taxon>
        <taxon>Bacillati</taxon>
        <taxon>Bacillota</taxon>
        <taxon>Bacilli</taxon>
        <taxon>Lactobacillales</taxon>
        <taxon>Enterococcaceae</taxon>
        <taxon>Enterococcus</taxon>
    </lineage>
</organism>
<comment type="function">
    <text evidence="3">Catalyzes the formation of N(4)-acetylcytidine (ac(4)C) at the wobble position of elongator tRNA(Met), using acetate and ATP as substrates. First activates an acetate ion to form acetyladenylate (Ac-AMP) and then transfers the acetyl group to tRNA to form ac(4)C34.</text>
</comment>
<comment type="similarity">
    <text evidence="3">Belongs to the TmcAL family.</text>
</comment>
<comment type="catalytic activity">
    <reaction evidence="3">
        <text>cytidine(34) in elongator tRNA(Met) + acetate + ATP = N(4)-acetylcytidine(34) in elongator tRNA(Met) + AMP + diphosphate</text>
        <dbReference type="Rhea" id="RHEA:58144"/>
        <dbReference type="Rhea" id="RHEA-COMP:10693"/>
        <dbReference type="Rhea" id="RHEA-COMP:10694"/>
        <dbReference type="ChEBI" id="CHEBI:30089"/>
        <dbReference type="ChEBI" id="CHEBI:30616"/>
        <dbReference type="ChEBI" id="CHEBI:33019"/>
        <dbReference type="ChEBI" id="CHEBI:74900"/>
        <dbReference type="ChEBI" id="CHEBI:82748"/>
        <dbReference type="ChEBI" id="CHEBI:456215"/>
    </reaction>
</comment>
<evidence type="ECO:0000256" key="2">
    <source>
        <dbReference type="ARBA" id="ARBA00022694"/>
    </source>
</evidence>
<dbReference type="PANTHER" id="PTHR37825">
    <property type="entry name" value="TRNA(MET) CYTIDINE ACETATE LIGASE"/>
    <property type="match status" value="1"/>
</dbReference>
<dbReference type="EC" id="6.3.4.-" evidence="3"/>
<feature type="binding site" evidence="3">
    <location>
        <position position="161"/>
    </location>
    <ligand>
        <name>ATP</name>
        <dbReference type="ChEBI" id="CHEBI:30616"/>
    </ligand>
</feature>
<keyword evidence="3" id="KW-0547">Nucleotide-binding</keyword>
<dbReference type="Gene3D" id="3.40.50.620">
    <property type="entry name" value="HUPs"/>
    <property type="match status" value="1"/>
</dbReference>
<proteinExistence type="inferred from homology"/>
<keyword evidence="3" id="KW-0694">RNA-binding</keyword>
<dbReference type="PATRIC" id="fig|332950.4.peg.486"/>
<comment type="subcellular location">
    <subcellularLocation>
        <location evidence="3">Cytoplasm</location>
    </subcellularLocation>
</comment>
<dbReference type="SUPFAM" id="SSF52374">
    <property type="entry name" value="Nucleotidylyl transferase"/>
    <property type="match status" value="1"/>
</dbReference>
<comment type="caution">
    <text evidence="4">The sequence shown here is derived from an EMBL/GenBank/DDBJ whole genome shotgun (WGS) entry which is preliminary data.</text>
</comment>
<sequence>MKSCGIIVEYNPFHNGHYYHAKMARELSGADIVIAVMSGNFLQRGEPAIIDKWTRAKEALAHGVDLVIELPFAYAVQSADYFAKGGVKLLQALECEALCFGTDSQNEMDYQAFGSFVSKHQEDIDQRYQQIKNNGMSYPQQMTEVFRQLYPQSGLDFSTPNHILGMSYAKENALYAQPMKLYPLKREQAGYHDLTIHQEFASATAIRKAVFANELDQIRQVLPEQVRLDLEASSNVSWEDYWSLLKYKLISNSINELQSIYQMKEGIEYRLQEAAKTSDSFSTFIKQAKTKRYTWTRLQRLSTYILNNVKQAEIEQVWQHSYLQVLGFTEQGQRFLKEKKKTSQLPLLTKISRDSGEQMSLAIRSDQIYRLGNSNISEQNFGRIPIRLS</sequence>
<comment type="caution">
    <text evidence="3">Lacks conserved residue(s) required for the propagation of feature annotation.</text>
</comment>
<dbReference type="GO" id="GO:0005524">
    <property type="term" value="F:ATP binding"/>
    <property type="evidence" value="ECO:0007669"/>
    <property type="project" value="UniProtKB-KW"/>
</dbReference>
<dbReference type="GO" id="GO:0016879">
    <property type="term" value="F:ligase activity, forming carbon-nitrogen bonds"/>
    <property type="evidence" value="ECO:0007669"/>
    <property type="project" value="UniProtKB-UniRule"/>
</dbReference>
<keyword evidence="5" id="KW-1185">Reference proteome</keyword>
<dbReference type="RefSeq" id="WP_069662147.1">
    <property type="nucleotide sequence ID" value="NZ_JBHUJJ010000001.1"/>
</dbReference>
<dbReference type="InterPro" id="IPR008513">
    <property type="entry name" value="tRNA(Met)_cyd_acetate_ligase"/>
</dbReference>
<keyword evidence="3" id="KW-0820">tRNA-binding</keyword>
<keyword evidence="3" id="KW-0067">ATP-binding</keyword>
<gene>
    <name evidence="3" type="primary">tmcAL</name>
    <name evidence="4" type="ORF">BCR25_13875</name>
</gene>
<dbReference type="EMBL" id="MIJY01000002">
    <property type="protein sequence ID" value="OEG19879.1"/>
    <property type="molecule type" value="Genomic_DNA"/>
</dbReference>
<feature type="binding site" evidence="3">
    <location>
        <begin position="7"/>
        <end position="20"/>
    </location>
    <ligand>
        <name>ATP</name>
        <dbReference type="ChEBI" id="CHEBI:30616"/>
    </ligand>
</feature>
<keyword evidence="2 3" id="KW-0819">tRNA processing</keyword>
<dbReference type="HAMAP" id="MF_01539">
    <property type="entry name" value="TmcAL"/>
    <property type="match status" value="1"/>
</dbReference>
<dbReference type="Proteomes" id="UP000095094">
    <property type="component" value="Unassembled WGS sequence"/>
</dbReference>
<feature type="binding site" evidence="3">
    <location>
        <position position="101"/>
    </location>
    <ligand>
        <name>ATP</name>
        <dbReference type="ChEBI" id="CHEBI:30616"/>
    </ligand>
</feature>
<evidence type="ECO:0000256" key="1">
    <source>
        <dbReference type="ARBA" id="ARBA00022598"/>
    </source>
</evidence>
<keyword evidence="3" id="KW-0963">Cytoplasm</keyword>
<dbReference type="NCBIfam" id="NF010191">
    <property type="entry name" value="PRK13670.1"/>
    <property type="match status" value="1"/>
</dbReference>
<reference evidence="5" key="1">
    <citation type="submission" date="2016-09" db="EMBL/GenBank/DDBJ databases">
        <authorList>
            <person name="Gulvik C.A."/>
        </authorList>
    </citation>
    <scope>NUCLEOTIDE SEQUENCE [LARGE SCALE GENOMIC DNA]</scope>
    <source>
        <strain evidence="5">LMG 8895</strain>
    </source>
</reference>
<protein>
    <recommendedName>
        <fullName evidence="3">tRNA(Met) cytidine acetate ligase</fullName>
        <ecNumber evidence="3">6.3.4.-</ecNumber>
    </recommendedName>
</protein>
<dbReference type="AlphaFoldDB" id="A0A1E5H4I3"/>
<keyword evidence="1 3" id="KW-0436">Ligase</keyword>
<dbReference type="GO" id="GO:0000049">
    <property type="term" value="F:tRNA binding"/>
    <property type="evidence" value="ECO:0007669"/>
    <property type="project" value="UniProtKB-KW"/>
</dbReference>
<dbReference type="GO" id="GO:0005737">
    <property type="term" value="C:cytoplasm"/>
    <property type="evidence" value="ECO:0007669"/>
    <property type="project" value="UniProtKB-SubCell"/>
</dbReference>
<feature type="binding site" evidence="3">
    <location>
        <position position="186"/>
    </location>
    <ligand>
        <name>ATP</name>
        <dbReference type="ChEBI" id="CHEBI:30616"/>
    </ligand>
</feature>
<evidence type="ECO:0000256" key="3">
    <source>
        <dbReference type="HAMAP-Rule" id="MF_01539"/>
    </source>
</evidence>
<dbReference type="PANTHER" id="PTHR37825:SF1">
    <property type="entry name" value="TRNA(MET) CYTIDINE ACETATE LIGASE"/>
    <property type="match status" value="1"/>
</dbReference>
<dbReference type="OrthoDB" id="9769796at2"/>
<dbReference type="InterPro" id="IPR014729">
    <property type="entry name" value="Rossmann-like_a/b/a_fold"/>
</dbReference>
<evidence type="ECO:0000313" key="5">
    <source>
        <dbReference type="Proteomes" id="UP000095094"/>
    </source>
</evidence>